<keyword evidence="8" id="KW-0325">Glycoprotein</keyword>
<keyword evidence="4 10" id="KW-0812">Transmembrane</keyword>
<feature type="binding site" evidence="9">
    <location>
        <position position="149"/>
    </location>
    <ligand>
        <name>Na(+)</name>
        <dbReference type="ChEBI" id="CHEBI:29101"/>
        <label>1</label>
    </ligand>
</feature>
<name>A0A183D7K6_9BILA</name>
<feature type="transmembrane region" description="Helical" evidence="10">
    <location>
        <begin position="140"/>
        <end position="165"/>
    </location>
</feature>
<keyword evidence="9" id="KW-0915">Sodium</keyword>
<dbReference type="InterPro" id="IPR037272">
    <property type="entry name" value="SNS_sf"/>
</dbReference>
<feature type="transmembrane region" description="Helical" evidence="10">
    <location>
        <begin position="209"/>
        <end position="231"/>
    </location>
</feature>
<dbReference type="Pfam" id="PF00209">
    <property type="entry name" value="SNF"/>
    <property type="match status" value="1"/>
</dbReference>
<dbReference type="PRINTS" id="PR00176">
    <property type="entry name" value="NANEUSMPORT"/>
</dbReference>
<dbReference type="GO" id="GO:0046872">
    <property type="term" value="F:metal ion binding"/>
    <property type="evidence" value="ECO:0007669"/>
    <property type="project" value="UniProtKB-KW"/>
</dbReference>
<keyword evidence="6 10" id="KW-1133">Transmembrane helix</keyword>
<dbReference type="WBParaSite" id="GPUH_0000470401-mRNA-1">
    <property type="protein sequence ID" value="GPUH_0000470401-mRNA-1"/>
    <property type="gene ID" value="GPUH_0000470401"/>
</dbReference>
<dbReference type="PANTHER" id="PTHR11616:SF321">
    <property type="entry name" value="SODIUM-DEPENDENT NUTRIENT AMINO ACID TRANSPORTER 1-RELATED"/>
    <property type="match status" value="1"/>
</dbReference>
<evidence type="ECO:0000256" key="1">
    <source>
        <dbReference type="ARBA" id="ARBA00004141"/>
    </source>
</evidence>
<dbReference type="GO" id="GO:0015179">
    <property type="term" value="F:L-amino acid transmembrane transporter activity"/>
    <property type="evidence" value="ECO:0007669"/>
    <property type="project" value="TreeGrafter"/>
</dbReference>
<feature type="transmembrane region" description="Helical" evidence="10">
    <location>
        <begin position="20"/>
        <end position="44"/>
    </location>
</feature>
<reference evidence="11" key="1">
    <citation type="submission" date="2016-06" db="UniProtKB">
        <authorList>
            <consortium name="WormBaseParasite"/>
        </authorList>
    </citation>
    <scope>IDENTIFICATION</scope>
</reference>
<dbReference type="SUPFAM" id="SSF161070">
    <property type="entry name" value="SNF-like"/>
    <property type="match status" value="1"/>
</dbReference>
<dbReference type="GO" id="GO:0089718">
    <property type="term" value="P:amino acid import across plasma membrane"/>
    <property type="evidence" value="ECO:0007669"/>
    <property type="project" value="TreeGrafter"/>
</dbReference>
<sequence>LIAFGSYNPGKNNCKKDVVWLSVCNLITSLYTAVVIFCVLGYMAGQNYNTCIERDMANILAIYPGRFGSFEEIRGNISIDEYASWMYRDFQNTEYPLLANVTSHCNYKQIISQAAEGTGLAFVVFTEAIIQFPFPPLWAVMFFLMLLMLGLGTMFGTLEGVITSLNDSKIINLKKPALTAILCAVACVIGLVFSTHAGQYWVMLFDHFAGSYALMCVAFFEVIAVIYVYGWKKLVVFGLTRLYL</sequence>
<dbReference type="AlphaFoldDB" id="A0A183D7K6"/>
<dbReference type="GO" id="GO:0005283">
    <property type="term" value="F:amino acid:sodium symporter activity"/>
    <property type="evidence" value="ECO:0007669"/>
    <property type="project" value="TreeGrafter"/>
</dbReference>
<dbReference type="GO" id="GO:0005886">
    <property type="term" value="C:plasma membrane"/>
    <property type="evidence" value="ECO:0007669"/>
    <property type="project" value="TreeGrafter"/>
</dbReference>
<keyword evidence="5" id="KW-0769">Symport</keyword>
<dbReference type="InterPro" id="IPR000175">
    <property type="entry name" value="Na/ntran_symport"/>
</dbReference>
<keyword evidence="7 10" id="KW-0472">Membrane</keyword>
<accession>A0A183D7K6</accession>
<evidence type="ECO:0000256" key="2">
    <source>
        <dbReference type="ARBA" id="ARBA00006459"/>
    </source>
</evidence>
<feature type="transmembrane region" description="Helical" evidence="10">
    <location>
        <begin position="177"/>
        <end position="197"/>
    </location>
</feature>
<dbReference type="PROSITE" id="PS50267">
    <property type="entry name" value="NA_NEUROTRAN_SYMP_3"/>
    <property type="match status" value="1"/>
</dbReference>
<protein>
    <submittedName>
        <fullName evidence="11">Sodium-and chloride-dependent neutral and basic amino acid transporter B(0+)</fullName>
    </submittedName>
</protein>
<comment type="similarity">
    <text evidence="2">Belongs to the sodium:neurotransmitter symporter (SNF) (TC 2.A.22) family.</text>
</comment>
<keyword evidence="9" id="KW-0479">Metal-binding</keyword>
<dbReference type="PANTHER" id="PTHR11616">
    <property type="entry name" value="SODIUM/CHLORIDE DEPENDENT TRANSPORTER"/>
    <property type="match status" value="1"/>
</dbReference>
<feature type="transmembrane region" description="Helical" evidence="10">
    <location>
        <begin position="117"/>
        <end position="134"/>
    </location>
</feature>
<evidence type="ECO:0000256" key="10">
    <source>
        <dbReference type="SAM" id="Phobius"/>
    </source>
</evidence>
<evidence type="ECO:0000256" key="8">
    <source>
        <dbReference type="ARBA" id="ARBA00023180"/>
    </source>
</evidence>
<organism evidence="11">
    <name type="scientific">Gongylonema pulchrum</name>
    <dbReference type="NCBI Taxonomy" id="637853"/>
    <lineage>
        <taxon>Eukaryota</taxon>
        <taxon>Metazoa</taxon>
        <taxon>Ecdysozoa</taxon>
        <taxon>Nematoda</taxon>
        <taxon>Chromadorea</taxon>
        <taxon>Rhabditida</taxon>
        <taxon>Spirurina</taxon>
        <taxon>Spiruromorpha</taxon>
        <taxon>Spiruroidea</taxon>
        <taxon>Gongylonematidae</taxon>
        <taxon>Gongylonema</taxon>
    </lineage>
</organism>
<evidence type="ECO:0000256" key="6">
    <source>
        <dbReference type="ARBA" id="ARBA00022989"/>
    </source>
</evidence>
<comment type="subcellular location">
    <subcellularLocation>
        <location evidence="1">Membrane</location>
        <topology evidence="1">Multi-pass membrane protein</topology>
    </subcellularLocation>
</comment>
<evidence type="ECO:0000313" key="11">
    <source>
        <dbReference type="WBParaSite" id="GPUH_0000470401-mRNA-1"/>
    </source>
</evidence>
<evidence type="ECO:0000256" key="7">
    <source>
        <dbReference type="ARBA" id="ARBA00023136"/>
    </source>
</evidence>
<keyword evidence="3" id="KW-0813">Transport</keyword>
<evidence type="ECO:0000256" key="3">
    <source>
        <dbReference type="ARBA" id="ARBA00022448"/>
    </source>
</evidence>
<evidence type="ECO:0000256" key="4">
    <source>
        <dbReference type="ARBA" id="ARBA00022692"/>
    </source>
</evidence>
<proteinExistence type="inferred from homology"/>
<evidence type="ECO:0000256" key="5">
    <source>
        <dbReference type="ARBA" id="ARBA00022847"/>
    </source>
</evidence>
<evidence type="ECO:0000256" key="9">
    <source>
        <dbReference type="PIRSR" id="PIRSR600175-1"/>
    </source>
</evidence>